<feature type="non-terminal residue" evidence="4">
    <location>
        <position position="1"/>
    </location>
</feature>
<evidence type="ECO:0000313" key="4">
    <source>
        <dbReference type="RefSeq" id="XP_022235690.1"/>
    </source>
</evidence>
<dbReference type="GeneID" id="111083453"/>
<dbReference type="Pfam" id="PF12774">
    <property type="entry name" value="AAA_6"/>
    <property type="match status" value="1"/>
</dbReference>
<accession>A0ABM1RWD5</accession>
<reference evidence="4" key="1">
    <citation type="submission" date="2025-08" db="UniProtKB">
        <authorList>
            <consortium name="RefSeq"/>
        </authorList>
    </citation>
    <scope>IDENTIFICATION</scope>
    <source>
        <tissue evidence="4">Muscle</tissue>
    </source>
</reference>
<feature type="non-terminal residue" evidence="4">
    <location>
        <position position="798"/>
    </location>
</feature>
<dbReference type="Gene3D" id="1.10.8.710">
    <property type="match status" value="1"/>
</dbReference>
<gene>
    <name evidence="4" type="primary">LOC111083453</name>
</gene>
<dbReference type="RefSeq" id="XP_022235690.1">
    <property type="nucleotide sequence ID" value="XM_022379982.1"/>
</dbReference>
<dbReference type="Gene3D" id="1.20.920.30">
    <property type="match status" value="1"/>
</dbReference>
<organism evidence="3 4">
    <name type="scientific">Limulus polyphemus</name>
    <name type="common">Atlantic horseshoe crab</name>
    <dbReference type="NCBI Taxonomy" id="6850"/>
    <lineage>
        <taxon>Eukaryota</taxon>
        <taxon>Metazoa</taxon>
        <taxon>Ecdysozoa</taxon>
        <taxon>Arthropoda</taxon>
        <taxon>Chelicerata</taxon>
        <taxon>Merostomata</taxon>
        <taxon>Xiphosura</taxon>
        <taxon>Limulidae</taxon>
        <taxon>Limulus</taxon>
    </lineage>
</organism>
<feature type="domain" description="AAA+ ATPase" evidence="2">
    <location>
        <begin position="474"/>
        <end position="621"/>
    </location>
</feature>
<dbReference type="InterPro" id="IPR043157">
    <property type="entry name" value="Dynein_AAA1S"/>
</dbReference>
<evidence type="ECO:0000313" key="3">
    <source>
        <dbReference type="Proteomes" id="UP000694941"/>
    </source>
</evidence>
<dbReference type="InterPro" id="IPR041589">
    <property type="entry name" value="DNAH3_AAA_lid_1"/>
</dbReference>
<comment type="similarity">
    <text evidence="1">Belongs to the dynein heavy chain family.</text>
</comment>
<dbReference type="Gene3D" id="3.40.50.300">
    <property type="entry name" value="P-loop containing nucleotide triphosphate hydrolases"/>
    <property type="match status" value="2"/>
</dbReference>
<dbReference type="Pfam" id="PF17852">
    <property type="entry name" value="Dynein_AAA_lid"/>
    <property type="match status" value="1"/>
</dbReference>
<dbReference type="Proteomes" id="UP000694941">
    <property type="component" value="Unplaced"/>
</dbReference>
<dbReference type="SMART" id="SM00382">
    <property type="entry name" value="AAA"/>
    <property type="match status" value="1"/>
</dbReference>
<dbReference type="PANTHER" id="PTHR22878">
    <property type="entry name" value="DYNEIN HEAVY CHAIN 6, AXONEMAL-LIKE-RELATED"/>
    <property type="match status" value="1"/>
</dbReference>
<evidence type="ECO:0000259" key="2">
    <source>
        <dbReference type="SMART" id="SM00382"/>
    </source>
</evidence>
<dbReference type="SUPFAM" id="SSF52540">
    <property type="entry name" value="P-loop containing nucleoside triphosphate hydrolases"/>
    <property type="match status" value="2"/>
</dbReference>
<dbReference type="Gene3D" id="1.10.472.130">
    <property type="match status" value="1"/>
</dbReference>
<dbReference type="InterPro" id="IPR035699">
    <property type="entry name" value="AAA_6"/>
</dbReference>
<evidence type="ECO:0000256" key="1">
    <source>
        <dbReference type="ARBA" id="ARBA00008887"/>
    </source>
</evidence>
<proteinExistence type="inferred from homology"/>
<dbReference type="Pfam" id="PF12775">
    <property type="entry name" value="AAA_7"/>
    <property type="match status" value="1"/>
</dbReference>
<keyword evidence="3" id="KW-1185">Reference proteome</keyword>
<sequence>VLFRTVAMMVPDYALIGEISLYSMGFVDAPSLAGKIVATYRLCSEQLSSQHHYDYGMRAVKSVLTAAGNLKLKYPAQSEAVLVLRAINDVNLPKFLAQDVPLFQGITSDLFPGIELPTPDYETIFAALKKSIQERNLQPVPWFLEKIIQIYEMILVRHGLMIVGDPMGGKTTAYQVLASALTNIHALGSDCGMEEFAVTYRIINPKAVTMGQLYGCFDPVSHEWSDGILAVTFREFASSTSTERKWILFDGPVDAVWIENMNTVLDDNKKLGWKPLKESYLESLPDHLNFEKKTVDDMFEWLVPACLEFLHHKCRTLVTTSDLHLTHSLMKLFSCFMNDCLSTKQIDEDDMSSSEVSLALQSLFVFAVLWSFGGSMDAESRVRFDEMYRLLLSGENENFPKPKSFRLGKSQLFPENGLAFDYMFDKHKRDWVIWIDTLDRASTLLPADVRVNELIIPTDETVRQMFFLNTYLMNEVPMLFVGPTGTGKSAITNNFLIHLAREKYIPNSINFSARTTAGQTQDIIMSKLDRRRKGVFGPGMGRKCVMFVDDLNMPAKETWGAQPPIELLRQLLDHGHWYDKKDTSKIEIIDVLLISAMGPPGGGRNDISGRFTRHLNVVAIDSFDDQTLTKIFSSVVDWHFGKGFETAVLRMGKALVHAIKDIYKAAINNFLPTPSKSHYVFNLRDFARVVQGVLLTPRSHLQDPNKLLRLWVHEVYRVFYDRLIDDSDRQTFFNIVKDTTQSCFKQNLDKVLSHLTPSGKLKDDHIRNLFFGDYMHPDAELKVYDEVTDLNYLTTVME</sequence>
<dbReference type="PANTHER" id="PTHR22878:SF71">
    <property type="entry name" value="DYNEIN, AXONEMAL, HEAVY CHAIN 3"/>
    <property type="match status" value="1"/>
</dbReference>
<dbReference type="CDD" id="cd00009">
    <property type="entry name" value="AAA"/>
    <property type="match status" value="1"/>
</dbReference>
<dbReference type="InterPro" id="IPR026983">
    <property type="entry name" value="DHC"/>
</dbReference>
<name>A0ABM1RWD5_LIMPO</name>
<dbReference type="Pfam" id="PF17857">
    <property type="entry name" value="AAA_lid_1"/>
    <property type="match status" value="1"/>
</dbReference>
<dbReference type="InterPro" id="IPR041466">
    <property type="entry name" value="Dynein_AAA5_ext"/>
</dbReference>
<dbReference type="InterPro" id="IPR003593">
    <property type="entry name" value="AAA+_ATPase"/>
</dbReference>
<dbReference type="InterPro" id="IPR027417">
    <property type="entry name" value="P-loop_NTPase"/>
</dbReference>
<protein>
    <submittedName>
        <fullName evidence="4">Dynein heavy chain 3, axonemal-like</fullName>
    </submittedName>
</protein>